<gene>
    <name evidence="7" type="ORF">LAME_0G15720G</name>
</gene>
<evidence type="ECO:0000256" key="1">
    <source>
        <dbReference type="ARBA" id="ARBA00004173"/>
    </source>
</evidence>
<protein>
    <recommendedName>
        <fullName evidence="6">Large ribosomal subunit protein mL50</fullName>
    </recommendedName>
</protein>
<dbReference type="Proteomes" id="UP000191144">
    <property type="component" value="Chromosome G"/>
</dbReference>
<dbReference type="GO" id="GO:1990904">
    <property type="term" value="C:ribonucleoprotein complex"/>
    <property type="evidence" value="ECO:0007669"/>
    <property type="project" value="UniProtKB-KW"/>
</dbReference>
<dbReference type="GO" id="GO:0005739">
    <property type="term" value="C:mitochondrion"/>
    <property type="evidence" value="ECO:0007669"/>
    <property type="project" value="UniProtKB-SubCell"/>
</dbReference>
<dbReference type="Pfam" id="PF10501">
    <property type="entry name" value="Ribosomal_L50"/>
    <property type="match status" value="1"/>
</dbReference>
<sequence length="247" mass="27680">MLRTVNHLNGSRALHVSVKRSDFMSWFKRKQDGKSKTVSRDTKEVIADIEAGETKVSGTNTKLKLNEEYFIGEEAGAINKAQRQALITQIPFNEWLSPSKVATVKDLDHALLKAFSTLGGPIPESTTDKSLELPFSNLIDKFHFTKALQASTGTLIPDYQLTRLQTPRELREYYLKEVISGKLANFKDAEPNAIELNSTSYSAENVHIINSVRPKDKKRKLSVIFSEVESLERQSAKEALESARQAA</sequence>
<evidence type="ECO:0000313" key="7">
    <source>
        <dbReference type="EMBL" id="SCV01360.1"/>
    </source>
</evidence>
<dbReference type="InterPro" id="IPR036736">
    <property type="entry name" value="ACP-like_sf"/>
</dbReference>
<dbReference type="AlphaFoldDB" id="A0A1G4KAT7"/>
<reference evidence="8" key="1">
    <citation type="submission" date="2016-03" db="EMBL/GenBank/DDBJ databases">
        <authorList>
            <person name="Devillers Hugo."/>
        </authorList>
    </citation>
    <scope>NUCLEOTIDE SEQUENCE [LARGE SCALE GENOMIC DNA]</scope>
</reference>
<comment type="subcellular location">
    <subcellularLocation>
        <location evidence="1">Mitochondrion</location>
    </subcellularLocation>
</comment>
<dbReference type="GO" id="GO:0005840">
    <property type="term" value="C:ribosome"/>
    <property type="evidence" value="ECO:0007669"/>
    <property type="project" value="UniProtKB-KW"/>
</dbReference>
<proteinExistence type="inferred from homology"/>
<organism evidence="7 8">
    <name type="scientific">Lachancea meyersii CBS 8951</name>
    <dbReference type="NCBI Taxonomy" id="1266667"/>
    <lineage>
        <taxon>Eukaryota</taxon>
        <taxon>Fungi</taxon>
        <taxon>Dikarya</taxon>
        <taxon>Ascomycota</taxon>
        <taxon>Saccharomycotina</taxon>
        <taxon>Saccharomycetes</taxon>
        <taxon>Saccharomycetales</taxon>
        <taxon>Saccharomycetaceae</taxon>
        <taxon>Lachancea</taxon>
    </lineage>
</organism>
<evidence type="ECO:0000256" key="2">
    <source>
        <dbReference type="ARBA" id="ARBA00008860"/>
    </source>
</evidence>
<keyword evidence="3" id="KW-0689">Ribosomal protein</keyword>
<comment type="similarity">
    <text evidence="2">Belongs to the mitochondrion-specific ribosomal protein mL50 family.</text>
</comment>
<evidence type="ECO:0000256" key="4">
    <source>
        <dbReference type="ARBA" id="ARBA00023128"/>
    </source>
</evidence>
<keyword evidence="5" id="KW-0687">Ribonucleoprotein</keyword>
<evidence type="ECO:0000256" key="5">
    <source>
        <dbReference type="ARBA" id="ARBA00023274"/>
    </source>
</evidence>
<evidence type="ECO:0000313" key="8">
    <source>
        <dbReference type="Proteomes" id="UP000191144"/>
    </source>
</evidence>
<dbReference type="OrthoDB" id="3980895at2759"/>
<dbReference type="EMBL" id="LT598484">
    <property type="protein sequence ID" value="SCV01360.1"/>
    <property type="molecule type" value="Genomic_DNA"/>
</dbReference>
<accession>A0A1G4KAT7</accession>
<evidence type="ECO:0000256" key="3">
    <source>
        <dbReference type="ARBA" id="ARBA00022980"/>
    </source>
</evidence>
<keyword evidence="8" id="KW-1185">Reference proteome</keyword>
<name>A0A1G4KAT7_9SACH</name>
<dbReference type="InterPro" id="IPR018305">
    <property type="entry name" value="Ribosomal_m50"/>
</dbReference>
<evidence type="ECO:0000256" key="6">
    <source>
        <dbReference type="ARBA" id="ARBA00035183"/>
    </source>
</evidence>
<dbReference type="Gene3D" id="1.10.1200.10">
    <property type="entry name" value="ACP-like"/>
    <property type="match status" value="1"/>
</dbReference>
<keyword evidence="4" id="KW-0496">Mitochondrion</keyword>